<evidence type="ECO:0000313" key="2">
    <source>
        <dbReference type="Proteomes" id="UP000184444"/>
    </source>
</evidence>
<reference evidence="2" key="1">
    <citation type="submission" date="2016-11" db="EMBL/GenBank/DDBJ databases">
        <authorList>
            <person name="Varghese N."/>
            <person name="Submissions S."/>
        </authorList>
    </citation>
    <scope>NUCLEOTIDE SEQUENCE [LARGE SCALE GENOMIC DNA]</scope>
    <source>
        <strain evidence="2">DSM 6637</strain>
    </source>
</reference>
<gene>
    <name evidence="1" type="ORF">SAMN05444389_103182</name>
</gene>
<dbReference type="InterPro" id="IPR018666">
    <property type="entry name" value="DUF2125"/>
</dbReference>
<dbReference type="EMBL" id="FRCK01000003">
    <property type="protein sequence ID" value="SHM06105.1"/>
    <property type="molecule type" value="Genomic_DNA"/>
</dbReference>
<dbReference type="Proteomes" id="UP000184444">
    <property type="component" value="Unassembled WGS sequence"/>
</dbReference>
<organism evidence="1 2">
    <name type="scientific">Paracoccus solventivorans</name>
    <dbReference type="NCBI Taxonomy" id="53463"/>
    <lineage>
        <taxon>Bacteria</taxon>
        <taxon>Pseudomonadati</taxon>
        <taxon>Pseudomonadota</taxon>
        <taxon>Alphaproteobacteria</taxon>
        <taxon>Rhodobacterales</taxon>
        <taxon>Paracoccaceae</taxon>
        <taxon>Paracoccus</taxon>
    </lineage>
</organism>
<dbReference type="OrthoDB" id="7625707at2"/>
<name>A0A1M7FQ68_9RHOB</name>
<dbReference type="STRING" id="53463.SAMN05444389_103182"/>
<protein>
    <recommendedName>
        <fullName evidence="3">DUF2125 domain-containing protein</fullName>
    </recommendedName>
</protein>
<keyword evidence="2" id="KW-1185">Reference proteome</keyword>
<dbReference type="RefSeq" id="WP_073064190.1">
    <property type="nucleotide sequence ID" value="NZ_FRCK01000003.1"/>
</dbReference>
<dbReference type="Pfam" id="PF09898">
    <property type="entry name" value="DUF2125"/>
    <property type="match status" value="1"/>
</dbReference>
<sequence>MRFLSILLLVGAALAATWLGGETWLAARAQRLIAQDPRLEAAAVAPLRRLDRIGLHLSELSVQTQGGAALLPSVELWAAPSAPTHFHAELPAQMQLPLLGKARQVAAQDAGLGLRVSPGSRMAVGLMAASSGPVSVDGTPLLARLEAQALLAPMGAQAPQAARAAYAVEAEWSGLSPAALLELPPALAAQALSGKGSAQVFLTGPLRPRGPEPQLAGIASPGFTLTLGPQTLRIAGQLTADADNRAEGALFLYTADARAWMQLAGDLGLIPPRLVMLAGTALEQAAATEIDLPATTQAPDEPAPGELRIPLIFRDGRMFLGPLPLGEAPRLSR</sequence>
<dbReference type="AlphaFoldDB" id="A0A1M7FQ68"/>
<evidence type="ECO:0008006" key="3">
    <source>
        <dbReference type="Google" id="ProtNLM"/>
    </source>
</evidence>
<proteinExistence type="predicted"/>
<accession>A0A1M7FQ68</accession>
<evidence type="ECO:0000313" key="1">
    <source>
        <dbReference type="EMBL" id="SHM06105.1"/>
    </source>
</evidence>